<dbReference type="GO" id="GO:0019752">
    <property type="term" value="P:carboxylic acid metabolic process"/>
    <property type="evidence" value="ECO:0007669"/>
    <property type="project" value="UniProtKB-ARBA"/>
</dbReference>
<accession>A0A1I3MX80</accession>
<dbReference type="SUPFAM" id="SSF56529">
    <property type="entry name" value="FAH"/>
    <property type="match status" value="1"/>
</dbReference>
<evidence type="ECO:0000313" key="5">
    <source>
        <dbReference type="Proteomes" id="UP000199377"/>
    </source>
</evidence>
<dbReference type="PANTHER" id="PTHR42796">
    <property type="entry name" value="FUMARYLACETOACETATE HYDROLASE DOMAIN-CONTAINING PROTEIN 2A-RELATED"/>
    <property type="match status" value="1"/>
</dbReference>
<protein>
    <submittedName>
        <fullName evidence="4">2-keto-4-pentenoate hydratase/2-oxohepta-3-ene-1,7-dioic acid hydratase (Catechol pathway)</fullName>
    </submittedName>
</protein>
<sequence>MKLLRWGPKGAEKPGMLDGETVRDLSGVIDDLSPATVTLESLAKLRALDPASLPAVSPGRIGACLSRVETFHAIGLNYRLHADETGNPWPKEPIVFAKAASCLAGPDDTLVIPKDSVKTDWEVELGVVIGRATEHVSEAEALGCIAGYCVANDVSEREWQQERGGTWCKGKGAPGFGPLGPWLVTADEIPDPQALPIWLKLNGKTVQDSTTGDMIFSVAEIVSYLSRFVRLVPGDVIVTGTPSGVGLGMKPPRFLAPGDTLELGIEGLGIQHQTAVAYPG</sequence>
<dbReference type="EMBL" id="FOQH01000012">
    <property type="protein sequence ID" value="SFJ01734.1"/>
    <property type="molecule type" value="Genomic_DNA"/>
</dbReference>
<dbReference type="AlphaFoldDB" id="A0A1I3MX80"/>
<keyword evidence="2" id="KW-0479">Metal-binding</keyword>
<evidence type="ECO:0000313" key="4">
    <source>
        <dbReference type="EMBL" id="SFJ01734.1"/>
    </source>
</evidence>
<keyword evidence="5" id="KW-1185">Reference proteome</keyword>
<gene>
    <name evidence="4" type="ORF">SAMN05216258_11237</name>
</gene>
<comment type="similarity">
    <text evidence="1">Belongs to the FAH family.</text>
</comment>
<dbReference type="PANTHER" id="PTHR42796:SF4">
    <property type="entry name" value="FUMARYLACETOACETATE HYDROLASE DOMAIN-CONTAINING PROTEIN 2A"/>
    <property type="match status" value="1"/>
</dbReference>
<feature type="domain" description="Fumarylacetoacetase-like C-terminal" evidence="3">
    <location>
        <begin position="73"/>
        <end position="274"/>
    </location>
</feature>
<dbReference type="GO" id="GO:0016853">
    <property type="term" value="F:isomerase activity"/>
    <property type="evidence" value="ECO:0007669"/>
    <property type="project" value="UniProtKB-ARBA"/>
</dbReference>
<dbReference type="OrthoDB" id="5197601at2"/>
<dbReference type="InterPro" id="IPR036663">
    <property type="entry name" value="Fumarylacetoacetase_C_sf"/>
</dbReference>
<reference evidence="4 5" key="1">
    <citation type="submission" date="2016-10" db="EMBL/GenBank/DDBJ databases">
        <authorList>
            <person name="de Groot N.N."/>
        </authorList>
    </citation>
    <scope>NUCLEOTIDE SEQUENCE [LARGE SCALE GENOMIC DNA]</scope>
    <source>
        <strain evidence="4 5">CGMCC 1.11030</strain>
    </source>
</reference>
<dbReference type="STRING" id="1114924.SAMN05216258_11237"/>
<evidence type="ECO:0000259" key="3">
    <source>
        <dbReference type="Pfam" id="PF01557"/>
    </source>
</evidence>
<organism evidence="4 5">
    <name type="scientific">Albimonas pacifica</name>
    <dbReference type="NCBI Taxonomy" id="1114924"/>
    <lineage>
        <taxon>Bacteria</taxon>
        <taxon>Pseudomonadati</taxon>
        <taxon>Pseudomonadota</taxon>
        <taxon>Alphaproteobacteria</taxon>
        <taxon>Rhodobacterales</taxon>
        <taxon>Paracoccaceae</taxon>
        <taxon>Albimonas</taxon>
    </lineage>
</organism>
<dbReference type="GO" id="GO:0046872">
    <property type="term" value="F:metal ion binding"/>
    <property type="evidence" value="ECO:0007669"/>
    <property type="project" value="UniProtKB-KW"/>
</dbReference>
<proteinExistence type="inferred from homology"/>
<dbReference type="RefSeq" id="WP_092864428.1">
    <property type="nucleotide sequence ID" value="NZ_FOQH01000012.1"/>
</dbReference>
<name>A0A1I3MX80_9RHOB</name>
<dbReference type="Proteomes" id="UP000199377">
    <property type="component" value="Unassembled WGS sequence"/>
</dbReference>
<dbReference type="InterPro" id="IPR011234">
    <property type="entry name" value="Fumarylacetoacetase-like_C"/>
</dbReference>
<dbReference type="FunFam" id="3.90.850.10:FF:000002">
    <property type="entry name" value="2-hydroxyhepta-2,4-diene-1,7-dioate isomerase"/>
    <property type="match status" value="1"/>
</dbReference>
<evidence type="ECO:0000256" key="1">
    <source>
        <dbReference type="ARBA" id="ARBA00010211"/>
    </source>
</evidence>
<dbReference type="InterPro" id="IPR051121">
    <property type="entry name" value="FAH"/>
</dbReference>
<dbReference type="Gene3D" id="3.90.850.10">
    <property type="entry name" value="Fumarylacetoacetase-like, C-terminal domain"/>
    <property type="match status" value="1"/>
</dbReference>
<dbReference type="Pfam" id="PF01557">
    <property type="entry name" value="FAA_hydrolase"/>
    <property type="match status" value="1"/>
</dbReference>
<evidence type="ECO:0000256" key="2">
    <source>
        <dbReference type="ARBA" id="ARBA00022723"/>
    </source>
</evidence>